<organism evidence="1 2">
    <name type="scientific">Laccaria amethystina LaAM-08-1</name>
    <dbReference type="NCBI Taxonomy" id="1095629"/>
    <lineage>
        <taxon>Eukaryota</taxon>
        <taxon>Fungi</taxon>
        <taxon>Dikarya</taxon>
        <taxon>Basidiomycota</taxon>
        <taxon>Agaricomycotina</taxon>
        <taxon>Agaricomycetes</taxon>
        <taxon>Agaricomycetidae</taxon>
        <taxon>Agaricales</taxon>
        <taxon>Agaricineae</taxon>
        <taxon>Hydnangiaceae</taxon>
        <taxon>Laccaria</taxon>
    </lineage>
</organism>
<name>A0A0C9WTP1_9AGAR</name>
<protein>
    <submittedName>
        <fullName evidence="1">Unplaced genomic scaffold K443scaffold_58, whole genome shotgun sequence</fullName>
    </submittedName>
</protein>
<dbReference type="EMBL" id="KN838593">
    <property type="protein sequence ID" value="KIK02425.1"/>
    <property type="molecule type" value="Genomic_DNA"/>
</dbReference>
<reference evidence="2" key="2">
    <citation type="submission" date="2015-01" db="EMBL/GenBank/DDBJ databases">
        <title>Evolutionary Origins and Diversification of the Mycorrhizal Mutualists.</title>
        <authorList>
            <consortium name="DOE Joint Genome Institute"/>
            <consortium name="Mycorrhizal Genomics Consortium"/>
            <person name="Kohler A."/>
            <person name="Kuo A."/>
            <person name="Nagy L.G."/>
            <person name="Floudas D."/>
            <person name="Copeland A."/>
            <person name="Barry K.W."/>
            <person name="Cichocki N."/>
            <person name="Veneault-Fourrey C."/>
            <person name="LaButti K."/>
            <person name="Lindquist E.A."/>
            <person name="Lipzen A."/>
            <person name="Lundell T."/>
            <person name="Morin E."/>
            <person name="Murat C."/>
            <person name="Riley R."/>
            <person name="Ohm R."/>
            <person name="Sun H."/>
            <person name="Tunlid A."/>
            <person name="Henrissat B."/>
            <person name="Grigoriev I.V."/>
            <person name="Hibbett D.S."/>
            <person name="Martin F."/>
        </authorList>
    </citation>
    <scope>NUCLEOTIDE SEQUENCE [LARGE SCALE GENOMIC DNA]</scope>
    <source>
        <strain evidence="2">LaAM-08-1</strain>
    </source>
</reference>
<dbReference type="AlphaFoldDB" id="A0A0C9WTP1"/>
<reference evidence="1 2" key="1">
    <citation type="submission" date="2014-04" db="EMBL/GenBank/DDBJ databases">
        <authorList>
            <consortium name="DOE Joint Genome Institute"/>
            <person name="Kuo A."/>
            <person name="Kohler A."/>
            <person name="Nagy L.G."/>
            <person name="Floudas D."/>
            <person name="Copeland A."/>
            <person name="Barry K.W."/>
            <person name="Cichocki N."/>
            <person name="Veneault-Fourrey C."/>
            <person name="LaButti K."/>
            <person name="Lindquist E.A."/>
            <person name="Lipzen A."/>
            <person name="Lundell T."/>
            <person name="Morin E."/>
            <person name="Murat C."/>
            <person name="Sun H."/>
            <person name="Tunlid A."/>
            <person name="Henrissat B."/>
            <person name="Grigoriev I.V."/>
            <person name="Hibbett D.S."/>
            <person name="Martin F."/>
            <person name="Nordberg H.P."/>
            <person name="Cantor M.N."/>
            <person name="Hua S.X."/>
        </authorList>
    </citation>
    <scope>NUCLEOTIDE SEQUENCE [LARGE SCALE GENOMIC DNA]</scope>
    <source>
        <strain evidence="1 2">LaAM-08-1</strain>
    </source>
</reference>
<dbReference type="HOGENOM" id="CLU_2360064_0_0_1"/>
<proteinExistence type="predicted"/>
<evidence type="ECO:0000313" key="1">
    <source>
        <dbReference type="EMBL" id="KIK02425.1"/>
    </source>
</evidence>
<gene>
    <name evidence="1" type="ORF">K443DRAFT_521479</name>
</gene>
<sequence>MCWASRVFAPAGPPAHALDLRLGQRVFFFVAAICLITYSSVSQQSLCFCFEGPFGIRRRFFPDPPRLSDDFSDEPLNSHCWNVAGSIYRVSCMSMT</sequence>
<accession>A0A0C9WTP1</accession>
<evidence type="ECO:0000313" key="2">
    <source>
        <dbReference type="Proteomes" id="UP000054477"/>
    </source>
</evidence>
<keyword evidence="2" id="KW-1185">Reference proteome</keyword>
<dbReference type="Proteomes" id="UP000054477">
    <property type="component" value="Unassembled WGS sequence"/>
</dbReference>